<comment type="caution">
    <text evidence="5">The sequence shown here is derived from an EMBL/GenBank/DDBJ whole genome shotgun (WGS) entry which is preliminary data.</text>
</comment>
<dbReference type="InterPro" id="IPR001031">
    <property type="entry name" value="Thioesterase"/>
</dbReference>
<dbReference type="EMBL" id="VCAU01000063">
    <property type="protein sequence ID" value="KAF9887286.1"/>
    <property type="molecule type" value="Genomic_DNA"/>
</dbReference>
<dbReference type="InterPro" id="IPR036736">
    <property type="entry name" value="ACP-like_sf"/>
</dbReference>
<evidence type="ECO:0000313" key="6">
    <source>
        <dbReference type="Proteomes" id="UP001194746"/>
    </source>
</evidence>
<feature type="compositionally biased region" description="Low complexity" evidence="3">
    <location>
        <begin position="316"/>
        <end position="331"/>
    </location>
</feature>
<dbReference type="SUPFAM" id="SSF47336">
    <property type="entry name" value="ACP-like"/>
    <property type="match status" value="1"/>
</dbReference>
<feature type="region of interest" description="Disordered" evidence="3">
    <location>
        <begin position="309"/>
        <end position="331"/>
    </location>
</feature>
<dbReference type="FunFam" id="3.40.50.1820:FF:000116">
    <property type="entry name" value="Sterigmatocystin biosynthesis polyketide synthase"/>
    <property type="match status" value="1"/>
</dbReference>
<evidence type="ECO:0000256" key="1">
    <source>
        <dbReference type="ARBA" id="ARBA00022450"/>
    </source>
</evidence>
<keyword evidence="1" id="KW-0596">Phosphopantetheine</keyword>
<protein>
    <recommendedName>
        <fullName evidence="4">Carrier domain-containing protein</fullName>
    </recommendedName>
</protein>
<sequence length="685" mass="76196">MRITKALREDLGDQSLRDSATANWTDREISVQVYSVSPDGQKRADYAQGAIKLYDRETCETEWNRMSYLVKRSIDCLQEKADSGSASRLTKGPVYRLFEGVIQYSDSYRAMEEVVLDSEHYEATARVQFQSKPGTNVYNPQDRAFLNHGWSSMRFLKEFSPDVTYQTYVRMESCSDSRWAGDVYVLEDDKIISVLGGLEFQAIKRKTLETILTLAQNPRPSQTSPPSSGLQKSAFTEVDNTSTKLPTIGLPADEASDDMSFEDYGVDSILSLTTTSRFQDELNINVDASFFTDNPTMRDFKRYFTEMTSKRGSNTSSSDMESSISISGGDMSSLATSPDDVLLIPEDYKPQDEQNKPWHKIRDIICEATGISAVQLQADTNLQNIGTGHIAPALNLDAAIPMREPADYPRKIQCRQHHNQLLRHPILQQPTKTLFLFPDGSGSAASYAHVKLPPRNFCVCALNSPYRTTPADYKCSLDSLTSSFVTEIRRRQPNGPYNLGGWSAGGLSAYDAVRSLIQDGEQVDRLFIIDSPPPLALEKMLPEIFPYFKSIGLLGDGKKAPPPWLVAHFMATVDAIDMYDMVPLKGDVDSFIGLPETYIVWAKDGVHGRPGEPLPDALREITCVPKPMSWILYDRTDLGPNGWDTLVGPENIGDIKIVDDAHHFSLLDGEGAQKLGAFISSAMAT</sequence>
<dbReference type="Pfam" id="PF00550">
    <property type="entry name" value="PP-binding"/>
    <property type="match status" value="1"/>
</dbReference>
<dbReference type="Gene3D" id="3.40.50.1820">
    <property type="entry name" value="alpha/beta hydrolase"/>
    <property type="match status" value="1"/>
</dbReference>
<organism evidence="5 6">
    <name type="scientific">Aspergillus nanangensis</name>
    <dbReference type="NCBI Taxonomy" id="2582783"/>
    <lineage>
        <taxon>Eukaryota</taxon>
        <taxon>Fungi</taxon>
        <taxon>Dikarya</taxon>
        <taxon>Ascomycota</taxon>
        <taxon>Pezizomycotina</taxon>
        <taxon>Eurotiomycetes</taxon>
        <taxon>Eurotiomycetidae</taxon>
        <taxon>Eurotiales</taxon>
        <taxon>Aspergillaceae</taxon>
        <taxon>Aspergillus</taxon>
        <taxon>Aspergillus subgen. Circumdati</taxon>
    </lineage>
</organism>
<reference evidence="5" key="1">
    <citation type="journal article" date="2019" name="Beilstein J. Org. Chem.">
        <title>Nanangenines: drimane sesquiterpenoids as the dominant metabolite cohort of a novel Australian fungus, Aspergillus nanangensis.</title>
        <authorList>
            <person name="Lacey H.J."/>
            <person name="Gilchrist C.L.M."/>
            <person name="Crombie A."/>
            <person name="Kalaitzis J.A."/>
            <person name="Vuong D."/>
            <person name="Rutledge P.J."/>
            <person name="Turner P."/>
            <person name="Pitt J.I."/>
            <person name="Lacey E."/>
            <person name="Chooi Y.H."/>
            <person name="Piggott A.M."/>
        </authorList>
    </citation>
    <scope>NUCLEOTIDE SEQUENCE</scope>
    <source>
        <strain evidence="5">MST-FP2251</strain>
    </source>
</reference>
<dbReference type="Gene3D" id="1.10.1200.10">
    <property type="entry name" value="ACP-like"/>
    <property type="match status" value="1"/>
</dbReference>
<dbReference type="Gene3D" id="3.10.129.110">
    <property type="entry name" value="Polyketide synthase dehydratase"/>
    <property type="match status" value="2"/>
</dbReference>
<gene>
    <name evidence="5" type="ORF">FE257_010281</name>
</gene>
<dbReference type="InterPro" id="IPR006162">
    <property type="entry name" value="Ppantetheine_attach_site"/>
</dbReference>
<name>A0AAD4CIQ1_ASPNN</name>
<dbReference type="AlphaFoldDB" id="A0AAD4CIQ1"/>
<dbReference type="PROSITE" id="PS00012">
    <property type="entry name" value="PHOSPHOPANTETHEINE"/>
    <property type="match status" value="1"/>
</dbReference>
<evidence type="ECO:0000313" key="5">
    <source>
        <dbReference type="EMBL" id="KAF9887286.1"/>
    </source>
</evidence>
<evidence type="ECO:0000256" key="2">
    <source>
        <dbReference type="ARBA" id="ARBA00022553"/>
    </source>
</evidence>
<proteinExistence type="predicted"/>
<evidence type="ECO:0000259" key="4">
    <source>
        <dbReference type="PROSITE" id="PS50075"/>
    </source>
</evidence>
<feature type="domain" description="Carrier" evidence="4">
    <location>
        <begin position="231"/>
        <end position="308"/>
    </location>
</feature>
<dbReference type="Pfam" id="PF00975">
    <property type="entry name" value="Thioesterase"/>
    <property type="match status" value="1"/>
</dbReference>
<accession>A0AAD4CIQ1</accession>
<dbReference type="InterPro" id="IPR042104">
    <property type="entry name" value="PKS_dehydratase_sf"/>
</dbReference>
<dbReference type="SUPFAM" id="SSF53474">
    <property type="entry name" value="alpha/beta-Hydrolases"/>
    <property type="match status" value="1"/>
</dbReference>
<keyword evidence="6" id="KW-1185">Reference proteome</keyword>
<evidence type="ECO:0000256" key="3">
    <source>
        <dbReference type="SAM" id="MobiDB-lite"/>
    </source>
</evidence>
<reference evidence="5" key="2">
    <citation type="submission" date="2020-02" db="EMBL/GenBank/DDBJ databases">
        <authorList>
            <person name="Gilchrist C.L.M."/>
            <person name="Chooi Y.-H."/>
        </authorList>
    </citation>
    <scope>NUCLEOTIDE SEQUENCE</scope>
    <source>
        <strain evidence="5">MST-FP2251</strain>
    </source>
</reference>
<dbReference type="InterPro" id="IPR009081">
    <property type="entry name" value="PP-bd_ACP"/>
</dbReference>
<dbReference type="Proteomes" id="UP001194746">
    <property type="component" value="Unassembled WGS sequence"/>
</dbReference>
<dbReference type="PROSITE" id="PS50075">
    <property type="entry name" value="CARRIER"/>
    <property type="match status" value="1"/>
</dbReference>
<dbReference type="InterPro" id="IPR029058">
    <property type="entry name" value="AB_hydrolase_fold"/>
</dbReference>
<keyword evidence="2" id="KW-0597">Phosphoprotein</keyword>